<protein>
    <submittedName>
        <fullName evidence="1">Uncharacterized protein</fullName>
    </submittedName>
</protein>
<accession>A0A8S5MZH9</accession>
<organism evidence="1">
    <name type="scientific">Siphoviridae sp. cthrK8</name>
    <dbReference type="NCBI Taxonomy" id="2826429"/>
    <lineage>
        <taxon>Viruses</taxon>
        <taxon>Duplodnaviria</taxon>
        <taxon>Heunggongvirae</taxon>
        <taxon>Uroviricota</taxon>
        <taxon>Caudoviricetes</taxon>
    </lineage>
</organism>
<reference evidence="1" key="1">
    <citation type="journal article" date="2021" name="Proc. Natl. Acad. Sci. U.S.A.">
        <title>A Catalog of Tens of Thousands of Viruses from Human Metagenomes Reveals Hidden Associations with Chronic Diseases.</title>
        <authorList>
            <person name="Tisza M.J."/>
            <person name="Buck C.B."/>
        </authorList>
    </citation>
    <scope>NUCLEOTIDE SEQUENCE</scope>
    <source>
        <strain evidence="1">CthrK8</strain>
    </source>
</reference>
<dbReference type="EMBL" id="BK015021">
    <property type="protein sequence ID" value="DAD87426.1"/>
    <property type="molecule type" value="Genomic_DNA"/>
</dbReference>
<name>A0A8S5MZH9_9CAUD</name>
<proteinExistence type="predicted"/>
<evidence type="ECO:0000313" key="1">
    <source>
        <dbReference type="EMBL" id="DAD87426.1"/>
    </source>
</evidence>
<sequence length="60" mass="7177">MKPKRYPYNFKPNRVNILDSRFYTRLIVETSDRKKKIAEVTLDDVTPATGYVVRLRPKYD</sequence>